<proteinExistence type="predicted"/>
<accession>A0AAN6VIC7</accession>
<organism evidence="3 4">
    <name type="scientific">Chaetomidium leptoderma</name>
    <dbReference type="NCBI Taxonomy" id="669021"/>
    <lineage>
        <taxon>Eukaryota</taxon>
        <taxon>Fungi</taxon>
        <taxon>Dikarya</taxon>
        <taxon>Ascomycota</taxon>
        <taxon>Pezizomycotina</taxon>
        <taxon>Sordariomycetes</taxon>
        <taxon>Sordariomycetidae</taxon>
        <taxon>Sordariales</taxon>
        <taxon>Chaetomiaceae</taxon>
        <taxon>Chaetomidium</taxon>
    </lineage>
</organism>
<keyword evidence="2" id="KW-1133">Transmembrane helix</keyword>
<evidence type="ECO:0000256" key="1">
    <source>
        <dbReference type="SAM" id="MobiDB-lite"/>
    </source>
</evidence>
<keyword evidence="2" id="KW-0812">Transmembrane</keyword>
<dbReference type="Proteomes" id="UP001302745">
    <property type="component" value="Unassembled WGS sequence"/>
</dbReference>
<comment type="caution">
    <text evidence="3">The sequence shown here is derived from an EMBL/GenBank/DDBJ whole genome shotgun (WGS) entry which is preliminary data.</text>
</comment>
<evidence type="ECO:0000256" key="2">
    <source>
        <dbReference type="SAM" id="Phobius"/>
    </source>
</evidence>
<feature type="transmembrane region" description="Helical" evidence="2">
    <location>
        <begin position="20"/>
        <end position="40"/>
    </location>
</feature>
<gene>
    <name evidence="3" type="ORF">C8A00DRAFT_35961</name>
</gene>
<keyword evidence="4" id="KW-1185">Reference proteome</keyword>
<reference evidence="3" key="2">
    <citation type="submission" date="2023-05" db="EMBL/GenBank/DDBJ databases">
        <authorList>
            <consortium name="Lawrence Berkeley National Laboratory"/>
            <person name="Steindorff A."/>
            <person name="Hensen N."/>
            <person name="Bonometti L."/>
            <person name="Westerberg I."/>
            <person name="Brannstrom I.O."/>
            <person name="Guillou S."/>
            <person name="Cros-Aarteil S."/>
            <person name="Calhoun S."/>
            <person name="Haridas S."/>
            <person name="Kuo A."/>
            <person name="Mondo S."/>
            <person name="Pangilinan J."/>
            <person name="Riley R."/>
            <person name="Labutti K."/>
            <person name="Andreopoulos B."/>
            <person name="Lipzen A."/>
            <person name="Chen C."/>
            <person name="Yanf M."/>
            <person name="Daum C."/>
            <person name="Ng V."/>
            <person name="Clum A."/>
            <person name="Ohm R."/>
            <person name="Martin F."/>
            <person name="Silar P."/>
            <person name="Natvig D."/>
            <person name="Lalanne C."/>
            <person name="Gautier V."/>
            <person name="Ament-Velasquez S.L."/>
            <person name="Kruys A."/>
            <person name="Hutchinson M.I."/>
            <person name="Powell A.J."/>
            <person name="Barry K."/>
            <person name="Miller A.N."/>
            <person name="Grigoriev I.V."/>
            <person name="Debuchy R."/>
            <person name="Gladieux P."/>
            <person name="Thoren M.H."/>
            <person name="Johannesson H."/>
        </authorList>
    </citation>
    <scope>NUCLEOTIDE SEQUENCE</scope>
    <source>
        <strain evidence="3">CBS 538.74</strain>
    </source>
</reference>
<protein>
    <submittedName>
        <fullName evidence="3">Uncharacterized protein</fullName>
    </submittedName>
</protein>
<dbReference type="EMBL" id="MU857018">
    <property type="protein sequence ID" value="KAK4151391.1"/>
    <property type="molecule type" value="Genomic_DNA"/>
</dbReference>
<reference evidence="3" key="1">
    <citation type="journal article" date="2023" name="Mol. Phylogenet. Evol.">
        <title>Genome-scale phylogeny and comparative genomics of the fungal order Sordariales.</title>
        <authorList>
            <person name="Hensen N."/>
            <person name="Bonometti L."/>
            <person name="Westerberg I."/>
            <person name="Brannstrom I.O."/>
            <person name="Guillou S."/>
            <person name="Cros-Aarteil S."/>
            <person name="Calhoun S."/>
            <person name="Haridas S."/>
            <person name="Kuo A."/>
            <person name="Mondo S."/>
            <person name="Pangilinan J."/>
            <person name="Riley R."/>
            <person name="LaButti K."/>
            <person name="Andreopoulos B."/>
            <person name="Lipzen A."/>
            <person name="Chen C."/>
            <person name="Yan M."/>
            <person name="Daum C."/>
            <person name="Ng V."/>
            <person name="Clum A."/>
            <person name="Steindorff A."/>
            <person name="Ohm R.A."/>
            <person name="Martin F."/>
            <person name="Silar P."/>
            <person name="Natvig D.O."/>
            <person name="Lalanne C."/>
            <person name="Gautier V."/>
            <person name="Ament-Velasquez S.L."/>
            <person name="Kruys A."/>
            <person name="Hutchinson M.I."/>
            <person name="Powell A.J."/>
            <person name="Barry K."/>
            <person name="Miller A.N."/>
            <person name="Grigoriev I.V."/>
            <person name="Debuchy R."/>
            <person name="Gladieux P."/>
            <person name="Hiltunen Thoren M."/>
            <person name="Johannesson H."/>
        </authorList>
    </citation>
    <scope>NUCLEOTIDE SEQUENCE</scope>
    <source>
        <strain evidence="3">CBS 538.74</strain>
    </source>
</reference>
<evidence type="ECO:0000313" key="3">
    <source>
        <dbReference type="EMBL" id="KAK4151391.1"/>
    </source>
</evidence>
<keyword evidence="2" id="KW-0472">Membrane</keyword>
<sequence>MPPPPIRDGGDKQPTSDNLTIIFGILATLLAVANIAVTVCHSSVKMSPQHQNQNQNQHRYDMAFF</sequence>
<dbReference type="AlphaFoldDB" id="A0AAN6VIC7"/>
<feature type="region of interest" description="Disordered" evidence="1">
    <location>
        <begin position="45"/>
        <end position="65"/>
    </location>
</feature>
<evidence type="ECO:0000313" key="4">
    <source>
        <dbReference type="Proteomes" id="UP001302745"/>
    </source>
</evidence>
<name>A0AAN6VIC7_9PEZI</name>